<evidence type="ECO:0000313" key="2">
    <source>
        <dbReference type="Proteomes" id="UP001056120"/>
    </source>
</evidence>
<protein>
    <submittedName>
        <fullName evidence="1">Uncharacterized protein</fullName>
    </submittedName>
</protein>
<accession>A0ACB9FR45</accession>
<dbReference type="Proteomes" id="UP001056120">
    <property type="component" value="Linkage Group LG16"/>
</dbReference>
<keyword evidence="2" id="KW-1185">Reference proteome</keyword>
<dbReference type="EMBL" id="CM042033">
    <property type="protein sequence ID" value="KAI3773436.1"/>
    <property type="molecule type" value="Genomic_DNA"/>
</dbReference>
<name>A0ACB9FR45_9ASTR</name>
<reference evidence="2" key="1">
    <citation type="journal article" date="2022" name="Mol. Ecol. Resour.">
        <title>The genomes of chicory, endive, great burdock and yacon provide insights into Asteraceae palaeo-polyploidization history and plant inulin production.</title>
        <authorList>
            <person name="Fan W."/>
            <person name="Wang S."/>
            <person name="Wang H."/>
            <person name="Wang A."/>
            <person name="Jiang F."/>
            <person name="Liu H."/>
            <person name="Zhao H."/>
            <person name="Xu D."/>
            <person name="Zhang Y."/>
        </authorList>
    </citation>
    <scope>NUCLEOTIDE SEQUENCE [LARGE SCALE GENOMIC DNA]</scope>
    <source>
        <strain evidence="2">cv. Yunnan</strain>
    </source>
</reference>
<proteinExistence type="predicted"/>
<gene>
    <name evidence="1" type="ORF">L1987_47965</name>
</gene>
<reference evidence="1 2" key="2">
    <citation type="journal article" date="2022" name="Mol. Ecol. Resour.">
        <title>The genomes of chicory, endive, great burdock and yacon provide insights into Asteraceae paleo-polyploidization history and plant inulin production.</title>
        <authorList>
            <person name="Fan W."/>
            <person name="Wang S."/>
            <person name="Wang H."/>
            <person name="Wang A."/>
            <person name="Jiang F."/>
            <person name="Liu H."/>
            <person name="Zhao H."/>
            <person name="Xu D."/>
            <person name="Zhang Y."/>
        </authorList>
    </citation>
    <scope>NUCLEOTIDE SEQUENCE [LARGE SCALE GENOMIC DNA]</scope>
    <source>
        <strain evidence="2">cv. Yunnan</strain>
        <tissue evidence="1">Leaves</tissue>
    </source>
</reference>
<organism evidence="1 2">
    <name type="scientific">Smallanthus sonchifolius</name>
    <dbReference type="NCBI Taxonomy" id="185202"/>
    <lineage>
        <taxon>Eukaryota</taxon>
        <taxon>Viridiplantae</taxon>
        <taxon>Streptophyta</taxon>
        <taxon>Embryophyta</taxon>
        <taxon>Tracheophyta</taxon>
        <taxon>Spermatophyta</taxon>
        <taxon>Magnoliopsida</taxon>
        <taxon>eudicotyledons</taxon>
        <taxon>Gunneridae</taxon>
        <taxon>Pentapetalae</taxon>
        <taxon>asterids</taxon>
        <taxon>campanulids</taxon>
        <taxon>Asterales</taxon>
        <taxon>Asteraceae</taxon>
        <taxon>Asteroideae</taxon>
        <taxon>Heliantheae alliance</taxon>
        <taxon>Millerieae</taxon>
        <taxon>Smallanthus</taxon>
    </lineage>
</organism>
<evidence type="ECO:0000313" key="1">
    <source>
        <dbReference type="EMBL" id="KAI3773436.1"/>
    </source>
</evidence>
<comment type="caution">
    <text evidence="1">The sequence shown here is derived from an EMBL/GenBank/DDBJ whole genome shotgun (WGS) entry which is preliminary data.</text>
</comment>
<sequence length="168" mass="19045">MFSIDEFKLNGYVGMIWPLNVSLFLRFKELRRLDLSWNYIGNTFVNTGLERLSSLKKLEMLNLSNNFIETNIFPSLSELTSLKILDLGYINGYQGDSPTHDGSEFRASQNLEVLDLTGCGYYGTLQMEGSENASMLMKLKILNLGHNYFNESLITSLTAFSSLKTLDL</sequence>